<evidence type="ECO:0000256" key="1">
    <source>
        <dbReference type="ARBA" id="ARBA00009437"/>
    </source>
</evidence>
<comment type="caution">
    <text evidence="6">The sequence shown here is derived from an EMBL/GenBank/DDBJ whole genome shotgun (WGS) entry which is preliminary data.</text>
</comment>
<organism evidence="6 7">
    <name type="scientific">Nitrosospira multiformis</name>
    <dbReference type="NCBI Taxonomy" id="1231"/>
    <lineage>
        <taxon>Bacteria</taxon>
        <taxon>Pseudomonadati</taxon>
        <taxon>Pseudomonadota</taxon>
        <taxon>Betaproteobacteria</taxon>
        <taxon>Nitrosomonadales</taxon>
        <taxon>Nitrosomonadaceae</taxon>
        <taxon>Nitrosospira</taxon>
    </lineage>
</organism>
<dbReference type="InterPro" id="IPR036388">
    <property type="entry name" value="WH-like_DNA-bd_sf"/>
</dbReference>
<dbReference type="SUPFAM" id="SSF46785">
    <property type="entry name" value="Winged helix' DNA-binding domain"/>
    <property type="match status" value="1"/>
</dbReference>
<keyword evidence="7" id="KW-1185">Reference proteome</keyword>
<dbReference type="InterPro" id="IPR005119">
    <property type="entry name" value="LysR_subst-bd"/>
</dbReference>
<keyword evidence="2" id="KW-0805">Transcription regulation</keyword>
<dbReference type="EMBL" id="FNKY01000001">
    <property type="protein sequence ID" value="SDQ87056.1"/>
    <property type="molecule type" value="Genomic_DNA"/>
</dbReference>
<evidence type="ECO:0000313" key="7">
    <source>
        <dbReference type="Proteomes" id="UP000183471"/>
    </source>
</evidence>
<proteinExistence type="inferred from homology"/>
<dbReference type="InterPro" id="IPR036390">
    <property type="entry name" value="WH_DNA-bd_sf"/>
</dbReference>
<dbReference type="SUPFAM" id="SSF53850">
    <property type="entry name" value="Periplasmic binding protein-like II"/>
    <property type="match status" value="1"/>
</dbReference>
<dbReference type="InterPro" id="IPR058163">
    <property type="entry name" value="LysR-type_TF_proteobact-type"/>
</dbReference>
<comment type="similarity">
    <text evidence="1">Belongs to the LysR transcriptional regulatory family.</text>
</comment>
<evidence type="ECO:0000256" key="3">
    <source>
        <dbReference type="ARBA" id="ARBA00023125"/>
    </source>
</evidence>
<evidence type="ECO:0000259" key="5">
    <source>
        <dbReference type="PROSITE" id="PS50931"/>
    </source>
</evidence>
<evidence type="ECO:0000313" key="6">
    <source>
        <dbReference type="EMBL" id="SDQ87056.1"/>
    </source>
</evidence>
<reference evidence="6 7" key="1">
    <citation type="submission" date="2016-10" db="EMBL/GenBank/DDBJ databases">
        <authorList>
            <person name="Varghese N."/>
            <person name="Submissions S."/>
        </authorList>
    </citation>
    <scope>NUCLEOTIDE SEQUENCE [LARGE SCALE GENOMIC DNA]</scope>
    <source>
        <strain evidence="6 7">Nl1</strain>
    </source>
</reference>
<name>A0ABY0TI21_9PROT</name>
<dbReference type="Gene3D" id="3.40.190.290">
    <property type="match status" value="1"/>
</dbReference>
<gene>
    <name evidence="6" type="ORF">SAMN05216402_2622</name>
</gene>
<dbReference type="InterPro" id="IPR000847">
    <property type="entry name" value="LysR_HTH_N"/>
</dbReference>
<evidence type="ECO:0000256" key="4">
    <source>
        <dbReference type="ARBA" id="ARBA00023163"/>
    </source>
</evidence>
<dbReference type="PROSITE" id="PS50931">
    <property type="entry name" value="HTH_LYSR"/>
    <property type="match status" value="1"/>
</dbReference>
<sequence>MEYLNDMALFVEVVKARGFRGAADTIGMPNSTLSRRISALEKALGLRLLHRTTRKIELTEAGQIYYERCKRIVDEARLAHEQLGKMLAQPSGMLRASLPVDFAVAYLAPLVAEFANLYPGITFDFDLTSRRVDLVSEPFDVAIRLGEPENSQLIARPLAVLPTYLYASPRYLDRSGEPVEPADLERHECLGILKTGTWTLHDGTQTIKVSISGRFTLNSVGMIRRLGALDMGIIMMLEEIVTDDLASGRLRRVLPQWHGTPVSVYAVTETRLLPAKTQRFIEFLKEHLPQGLTRC</sequence>
<dbReference type="RefSeq" id="WP_074633198.1">
    <property type="nucleotide sequence ID" value="NZ_FNKY01000001.1"/>
</dbReference>
<accession>A0ABY0TI21</accession>
<dbReference type="GO" id="GO:0003677">
    <property type="term" value="F:DNA binding"/>
    <property type="evidence" value="ECO:0007669"/>
    <property type="project" value="UniProtKB-KW"/>
</dbReference>
<dbReference type="Pfam" id="PF00126">
    <property type="entry name" value="HTH_1"/>
    <property type="match status" value="1"/>
</dbReference>
<feature type="domain" description="HTH lysR-type" evidence="5">
    <location>
        <begin position="1"/>
        <end position="59"/>
    </location>
</feature>
<keyword evidence="4" id="KW-0804">Transcription</keyword>
<dbReference type="PANTHER" id="PTHR30537:SF5">
    <property type="entry name" value="HTH-TYPE TRANSCRIPTIONAL ACTIVATOR TTDR-RELATED"/>
    <property type="match status" value="1"/>
</dbReference>
<dbReference type="PANTHER" id="PTHR30537">
    <property type="entry name" value="HTH-TYPE TRANSCRIPTIONAL REGULATOR"/>
    <property type="match status" value="1"/>
</dbReference>
<evidence type="ECO:0000256" key="2">
    <source>
        <dbReference type="ARBA" id="ARBA00023015"/>
    </source>
</evidence>
<dbReference type="Proteomes" id="UP000183471">
    <property type="component" value="Unassembled WGS sequence"/>
</dbReference>
<dbReference type="Gene3D" id="1.10.10.10">
    <property type="entry name" value="Winged helix-like DNA-binding domain superfamily/Winged helix DNA-binding domain"/>
    <property type="match status" value="1"/>
</dbReference>
<protein>
    <submittedName>
        <fullName evidence="6">DNA-binding transcriptional regulator, LysR family</fullName>
    </submittedName>
</protein>
<dbReference type="Pfam" id="PF03466">
    <property type="entry name" value="LysR_substrate"/>
    <property type="match status" value="1"/>
</dbReference>
<dbReference type="CDD" id="cd08422">
    <property type="entry name" value="PBP2_CrgA_like"/>
    <property type="match status" value="1"/>
</dbReference>
<keyword evidence="3 6" id="KW-0238">DNA-binding</keyword>